<organism evidence="2 3">
    <name type="scientific">Nocardia bovistercoris</name>
    <dbReference type="NCBI Taxonomy" id="2785916"/>
    <lineage>
        <taxon>Bacteria</taxon>
        <taxon>Bacillati</taxon>
        <taxon>Actinomycetota</taxon>
        <taxon>Actinomycetes</taxon>
        <taxon>Mycobacteriales</taxon>
        <taxon>Nocardiaceae</taxon>
        <taxon>Nocardia</taxon>
    </lineage>
</organism>
<reference evidence="2" key="1">
    <citation type="submission" date="2020-11" db="EMBL/GenBank/DDBJ databases">
        <title>Nocardia NEAU-351.nov., a novel actinomycete isolated from the cow dung.</title>
        <authorList>
            <person name="Zhang X."/>
        </authorList>
    </citation>
    <scope>NUCLEOTIDE SEQUENCE</scope>
    <source>
        <strain evidence="2">NEAU-351</strain>
    </source>
</reference>
<evidence type="ECO:0000313" key="2">
    <source>
        <dbReference type="EMBL" id="MBH0777276.1"/>
    </source>
</evidence>
<proteinExistence type="predicted"/>
<protein>
    <submittedName>
        <fullName evidence="2">Uncharacterized protein</fullName>
    </submittedName>
</protein>
<feature type="region of interest" description="Disordered" evidence="1">
    <location>
        <begin position="1"/>
        <end position="35"/>
    </location>
</feature>
<accession>A0A931N3K5</accession>
<evidence type="ECO:0000313" key="3">
    <source>
        <dbReference type="Proteomes" id="UP000655751"/>
    </source>
</evidence>
<comment type="caution">
    <text evidence="2">The sequence shown here is derived from an EMBL/GenBank/DDBJ whole genome shotgun (WGS) entry which is preliminary data.</text>
</comment>
<gene>
    <name evidence="2" type="ORF">IT779_13395</name>
</gene>
<feature type="compositionally biased region" description="Acidic residues" evidence="1">
    <location>
        <begin position="10"/>
        <end position="19"/>
    </location>
</feature>
<dbReference type="EMBL" id="JADMLG010000004">
    <property type="protein sequence ID" value="MBH0777276.1"/>
    <property type="molecule type" value="Genomic_DNA"/>
</dbReference>
<sequence>MAMPNPFDNDNPDDYDDDREEHGEDIGSPLDRGGKLDSRQADILHSLAVDLEGSDAEHLAHALSAPVVPDGGNLGRAVAPHLERVTKTGDWLRMWGPATAGTVAAGVAVVVLPLPGPLALYVLAVAAYGWWHCAGRPGATETVRLLAAAIGDAAAWVRRHVEHLAQRRARYESRRTTSEKKEQN</sequence>
<evidence type="ECO:0000256" key="1">
    <source>
        <dbReference type="SAM" id="MobiDB-lite"/>
    </source>
</evidence>
<dbReference type="AlphaFoldDB" id="A0A931N3K5"/>
<keyword evidence="3" id="KW-1185">Reference proteome</keyword>
<dbReference type="RefSeq" id="WP_196149579.1">
    <property type="nucleotide sequence ID" value="NZ_JADMLG010000004.1"/>
</dbReference>
<name>A0A931N3K5_9NOCA</name>
<dbReference type="Proteomes" id="UP000655751">
    <property type="component" value="Unassembled WGS sequence"/>
</dbReference>